<keyword evidence="9 10" id="KW-0472">Membrane</keyword>
<feature type="transmembrane region" description="Helical" evidence="10">
    <location>
        <begin position="93"/>
        <end position="111"/>
    </location>
</feature>
<evidence type="ECO:0000256" key="9">
    <source>
        <dbReference type="ARBA" id="ARBA00023136"/>
    </source>
</evidence>
<name>A0A561Q509_9BACT</name>
<accession>A0A561Q509</accession>
<feature type="transmembrane region" description="Helical" evidence="10">
    <location>
        <begin position="189"/>
        <end position="205"/>
    </location>
</feature>
<dbReference type="AlphaFoldDB" id="A0A561Q509"/>
<dbReference type="Proteomes" id="UP000320811">
    <property type="component" value="Unassembled WGS sequence"/>
</dbReference>
<feature type="transmembrane region" description="Helical" evidence="10">
    <location>
        <begin position="163"/>
        <end position="182"/>
    </location>
</feature>
<keyword evidence="7 10" id="KW-0812">Transmembrane</keyword>
<keyword evidence="6" id="KW-1003">Cell membrane</keyword>
<evidence type="ECO:0000256" key="8">
    <source>
        <dbReference type="ARBA" id="ARBA00022989"/>
    </source>
</evidence>
<dbReference type="PANTHER" id="PTHR36122:SF2">
    <property type="entry name" value="NICOTINAMIDE RIBOSIDE TRANSPORTER PNUC"/>
    <property type="match status" value="1"/>
</dbReference>
<feature type="transmembrane region" description="Helical" evidence="10">
    <location>
        <begin position="67"/>
        <end position="87"/>
    </location>
</feature>
<dbReference type="PANTHER" id="PTHR36122">
    <property type="entry name" value="NICOTINAMIDE RIBOSIDE TRANSPORTER PNUC"/>
    <property type="match status" value="1"/>
</dbReference>
<dbReference type="Pfam" id="PF04973">
    <property type="entry name" value="NMN_transporter"/>
    <property type="match status" value="1"/>
</dbReference>
<comment type="function">
    <text evidence="1">Required for nicotinamide riboside transport across the inner membrane.</text>
</comment>
<gene>
    <name evidence="11" type="ORF">FHW36_1011384</name>
</gene>
<feature type="transmembrane region" description="Helical" evidence="10">
    <location>
        <begin position="35"/>
        <end position="60"/>
    </location>
</feature>
<protein>
    <recommendedName>
        <fullName evidence="4">Nicotinamide riboside transporter PnuC</fullName>
    </recommendedName>
</protein>
<reference evidence="11 12" key="1">
    <citation type="submission" date="2019-06" db="EMBL/GenBank/DDBJ databases">
        <title>Sorghum-associated microbial communities from plants grown in Nebraska, USA.</title>
        <authorList>
            <person name="Schachtman D."/>
        </authorList>
    </citation>
    <scope>NUCLEOTIDE SEQUENCE [LARGE SCALE GENOMIC DNA]</scope>
    <source>
        <strain evidence="11 12">1209</strain>
    </source>
</reference>
<sequence length="241" mass="28218">MKNTVSIRIIKHYCNIAAVRYNFGPMSSFFSIQHIFFTALGYSVSYVEFIGTLTGLWCVWLAARDHILTWPVGLVNVSCFFILFWQLQLYADMFLQIYFFATGVYGWMFWYRKQPENEPVYALQPRQRWGLGLAALILSGITGYIISRLHIWWPGIFEHPAAYPYTDSLVAVLSVMANILLAKRIWENWLLWVMIDVVATVIYFMKDVKFLGIEYFILLIIATMGLLKWLKTYRQQSIVTK</sequence>
<evidence type="ECO:0000256" key="3">
    <source>
        <dbReference type="ARBA" id="ARBA00006669"/>
    </source>
</evidence>
<dbReference type="GO" id="GO:0005886">
    <property type="term" value="C:plasma membrane"/>
    <property type="evidence" value="ECO:0007669"/>
    <property type="project" value="UniProtKB-SubCell"/>
</dbReference>
<evidence type="ECO:0000256" key="7">
    <source>
        <dbReference type="ARBA" id="ARBA00022692"/>
    </source>
</evidence>
<dbReference type="GO" id="GO:0034257">
    <property type="term" value="F:nicotinamide riboside transmembrane transporter activity"/>
    <property type="evidence" value="ECO:0007669"/>
    <property type="project" value="InterPro"/>
</dbReference>
<feature type="transmembrane region" description="Helical" evidence="10">
    <location>
        <begin position="211"/>
        <end position="230"/>
    </location>
</feature>
<evidence type="ECO:0000256" key="4">
    <source>
        <dbReference type="ARBA" id="ARBA00017522"/>
    </source>
</evidence>
<feature type="transmembrane region" description="Helical" evidence="10">
    <location>
        <begin position="131"/>
        <end position="151"/>
    </location>
</feature>
<evidence type="ECO:0000256" key="1">
    <source>
        <dbReference type="ARBA" id="ARBA00002672"/>
    </source>
</evidence>
<evidence type="ECO:0000313" key="11">
    <source>
        <dbReference type="EMBL" id="TWF45453.1"/>
    </source>
</evidence>
<evidence type="ECO:0000256" key="2">
    <source>
        <dbReference type="ARBA" id="ARBA00004651"/>
    </source>
</evidence>
<organism evidence="11 12">
    <name type="scientific">Chitinophaga polysaccharea</name>
    <dbReference type="NCBI Taxonomy" id="1293035"/>
    <lineage>
        <taxon>Bacteria</taxon>
        <taxon>Pseudomonadati</taxon>
        <taxon>Bacteroidota</taxon>
        <taxon>Chitinophagia</taxon>
        <taxon>Chitinophagales</taxon>
        <taxon>Chitinophagaceae</taxon>
        <taxon>Chitinophaga</taxon>
    </lineage>
</organism>
<evidence type="ECO:0000256" key="5">
    <source>
        <dbReference type="ARBA" id="ARBA00022448"/>
    </source>
</evidence>
<evidence type="ECO:0000256" key="10">
    <source>
        <dbReference type="SAM" id="Phobius"/>
    </source>
</evidence>
<dbReference type="InterPro" id="IPR006419">
    <property type="entry name" value="NMN_transpt_PnuC"/>
</dbReference>
<comment type="subcellular location">
    <subcellularLocation>
        <location evidence="2">Cell membrane</location>
        <topology evidence="2">Multi-pass membrane protein</topology>
    </subcellularLocation>
</comment>
<evidence type="ECO:0000256" key="6">
    <source>
        <dbReference type="ARBA" id="ARBA00022475"/>
    </source>
</evidence>
<keyword evidence="8 10" id="KW-1133">Transmembrane helix</keyword>
<dbReference type="NCBIfam" id="TIGR01528">
    <property type="entry name" value="NMN_trans_PnuC"/>
    <property type="match status" value="1"/>
</dbReference>
<comment type="similarity">
    <text evidence="3">Belongs to the nicotinamide ribonucleoside (NR) uptake permease (TC 4.B.1) family.</text>
</comment>
<dbReference type="OrthoDB" id="9791248at2"/>
<dbReference type="EMBL" id="VIWO01000001">
    <property type="protein sequence ID" value="TWF45453.1"/>
    <property type="molecule type" value="Genomic_DNA"/>
</dbReference>
<proteinExistence type="inferred from homology"/>
<keyword evidence="5" id="KW-0813">Transport</keyword>
<keyword evidence="12" id="KW-1185">Reference proteome</keyword>
<evidence type="ECO:0000313" key="12">
    <source>
        <dbReference type="Proteomes" id="UP000320811"/>
    </source>
</evidence>
<comment type="caution">
    <text evidence="11">The sequence shown here is derived from an EMBL/GenBank/DDBJ whole genome shotgun (WGS) entry which is preliminary data.</text>
</comment>